<dbReference type="InterPro" id="IPR033140">
    <property type="entry name" value="Lipase_GDXG_put_SER_AS"/>
</dbReference>
<proteinExistence type="inferred from homology"/>
<dbReference type="PROSITE" id="PS01174">
    <property type="entry name" value="LIPASE_GDXG_SER"/>
    <property type="match status" value="1"/>
</dbReference>
<dbReference type="Pfam" id="PF07859">
    <property type="entry name" value="Abhydrolase_3"/>
    <property type="match status" value="1"/>
</dbReference>
<accession>A0A9P3LE31</accession>
<organism evidence="6 7">
    <name type="scientific">Phanerochaete sordida</name>
    <dbReference type="NCBI Taxonomy" id="48140"/>
    <lineage>
        <taxon>Eukaryota</taxon>
        <taxon>Fungi</taxon>
        <taxon>Dikarya</taxon>
        <taxon>Basidiomycota</taxon>
        <taxon>Agaricomycotina</taxon>
        <taxon>Agaricomycetes</taxon>
        <taxon>Polyporales</taxon>
        <taxon>Phanerochaetaceae</taxon>
        <taxon>Phanerochaete</taxon>
    </lineage>
</organism>
<evidence type="ECO:0000256" key="3">
    <source>
        <dbReference type="PROSITE-ProRule" id="PRU10038"/>
    </source>
</evidence>
<dbReference type="PANTHER" id="PTHR48081:SF26">
    <property type="entry name" value="ALPHA_BETA HYDROLASE FOLD-3 DOMAIN-CONTAINING PROTEIN"/>
    <property type="match status" value="1"/>
</dbReference>
<feature type="transmembrane region" description="Helical" evidence="4">
    <location>
        <begin position="12"/>
        <end position="32"/>
    </location>
</feature>
<evidence type="ECO:0000313" key="6">
    <source>
        <dbReference type="EMBL" id="GJE90552.1"/>
    </source>
</evidence>
<dbReference type="AlphaFoldDB" id="A0A9P3LE31"/>
<evidence type="ECO:0000256" key="1">
    <source>
        <dbReference type="ARBA" id="ARBA00010515"/>
    </source>
</evidence>
<dbReference type="InterPro" id="IPR013094">
    <property type="entry name" value="AB_hydrolase_3"/>
</dbReference>
<keyword evidence="4" id="KW-0812">Transmembrane</keyword>
<gene>
    <name evidence="6" type="ORF">PsYK624_066940</name>
</gene>
<comment type="similarity">
    <text evidence="1">Belongs to the 'GDXG' lipolytic enzyme family.</text>
</comment>
<dbReference type="Gene3D" id="3.40.50.1820">
    <property type="entry name" value="alpha/beta hydrolase"/>
    <property type="match status" value="1"/>
</dbReference>
<dbReference type="PANTHER" id="PTHR48081">
    <property type="entry name" value="AB HYDROLASE SUPERFAMILY PROTEIN C4A8.06C"/>
    <property type="match status" value="1"/>
</dbReference>
<keyword evidence="2 6" id="KW-0378">Hydrolase</keyword>
<dbReference type="OrthoDB" id="2152029at2759"/>
<evidence type="ECO:0000256" key="4">
    <source>
        <dbReference type="SAM" id="Phobius"/>
    </source>
</evidence>
<protein>
    <submittedName>
        <fullName evidence="6">Alpha/beta hydrolase</fullName>
    </submittedName>
</protein>
<evidence type="ECO:0000313" key="7">
    <source>
        <dbReference type="Proteomes" id="UP000703269"/>
    </source>
</evidence>
<dbReference type="EMBL" id="BPQB01000017">
    <property type="protein sequence ID" value="GJE90552.1"/>
    <property type="molecule type" value="Genomic_DNA"/>
</dbReference>
<dbReference type="GO" id="GO:0016787">
    <property type="term" value="F:hydrolase activity"/>
    <property type="evidence" value="ECO:0007669"/>
    <property type="project" value="UniProtKB-KW"/>
</dbReference>
<keyword evidence="7" id="KW-1185">Reference proteome</keyword>
<feature type="domain" description="Alpha/beta hydrolase fold-3" evidence="5">
    <location>
        <begin position="141"/>
        <end position="387"/>
    </location>
</feature>
<evidence type="ECO:0000256" key="2">
    <source>
        <dbReference type="ARBA" id="ARBA00022801"/>
    </source>
</evidence>
<dbReference type="Proteomes" id="UP000703269">
    <property type="component" value="Unassembled WGS sequence"/>
</dbReference>
<name>A0A9P3LE31_9APHY</name>
<sequence>MPFAYRTQPWKSLFLAYFLTSVLLVRFPLWLIRSALPPLRPHPSWGFTRSLTLHVLKALGIELPLAVGYPAAPPPPEGAKAREVGCVWVEALEEGAVQGEVGEMAQVNGVRPERRWGYWYGERDEEGGVGQAAREGEKVLYYIHGGAYITGTAHPSAYTSTLIRTTLSACSPAPRAFAIEYRTCASSPYPSANPFPAPLLDALAGYAYLRSLGFAPANIIIAGDSAGGHLAVALTRYLTTASNVKEGALGAPGALLLLSPSLDWALTHEARGRGTLRAHDGTDMVRPIFACGYTARALLGALPATFLAGPWLSPGALALGAGSDSSKGADDDEDVDEGLERFPHTLTIAGGLEGSVDAMRTFHARLARSIGERARYAEYAEAFHDFMLFGWVMEPERCCAVREVGAWLREVYGE</sequence>
<evidence type="ECO:0000259" key="5">
    <source>
        <dbReference type="Pfam" id="PF07859"/>
    </source>
</evidence>
<dbReference type="InterPro" id="IPR029058">
    <property type="entry name" value="AB_hydrolase_fold"/>
</dbReference>
<reference evidence="6 7" key="1">
    <citation type="submission" date="2021-08" db="EMBL/GenBank/DDBJ databases">
        <title>Draft Genome Sequence of Phanerochaete sordida strain YK-624.</title>
        <authorList>
            <person name="Mori T."/>
            <person name="Dohra H."/>
            <person name="Suzuki T."/>
            <person name="Kawagishi H."/>
            <person name="Hirai H."/>
        </authorList>
    </citation>
    <scope>NUCLEOTIDE SEQUENCE [LARGE SCALE GENOMIC DNA]</scope>
    <source>
        <strain evidence="6 7">YK-624</strain>
    </source>
</reference>
<comment type="caution">
    <text evidence="6">The sequence shown here is derived from an EMBL/GenBank/DDBJ whole genome shotgun (WGS) entry which is preliminary data.</text>
</comment>
<dbReference type="SUPFAM" id="SSF53474">
    <property type="entry name" value="alpha/beta-Hydrolases"/>
    <property type="match status" value="1"/>
</dbReference>
<keyword evidence="4" id="KW-1133">Transmembrane helix</keyword>
<dbReference type="InterPro" id="IPR050300">
    <property type="entry name" value="GDXG_lipolytic_enzyme"/>
</dbReference>
<keyword evidence="4" id="KW-0472">Membrane</keyword>
<feature type="active site" evidence="3">
    <location>
        <position position="225"/>
    </location>
</feature>